<organism evidence="1 2">
    <name type="scientific">Candidatus Woesebacteria bacterium GW2011_GWB1_33_22</name>
    <dbReference type="NCBI Taxonomy" id="1618566"/>
    <lineage>
        <taxon>Bacteria</taxon>
        <taxon>Candidatus Woeseibacteriota</taxon>
    </lineage>
</organism>
<dbReference type="Gene3D" id="3.10.450.620">
    <property type="entry name" value="JHP933, nucleotidyltransferase-like core domain"/>
    <property type="match status" value="1"/>
</dbReference>
<sequence length="240" mass="27948">MLTKERLLIVQNKYQTFKENVYREYAQHLFLSSLYQVKNSNKILFKGGTAYRIAYKSPRFSEDLDFSACQIGKKEIEEIILSALENLSNNGMECDIEESKETTGGYLAKLYLKIYGKNILISIQISLRKKIGNDYDIVDILSEYIPTYQAYLLPKREMIGEKIQAALTRSKPRDFYDIYFLLRNGELTVSERDKLKKISAILEKKKIKFGDELSIFLPKSMKPIISDFPKPLLTELEKFF</sequence>
<reference evidence="1 2" key="1">
    <citation type="journal article" date="2015" name="Nature">
        <title>rRNA introns, odd ribosomes, and small enigmatic genomes across a large radiation of phyla.</title>
        <authorList>
            <person name="Brown C.T."/>
            <person name="Hug L.A."/>
            <person name="Thomas B.C."/>
            <person name="Sharon I."/>
            <person name="Castelle C.J."/>
            <person name="Singh A."/>
            <person name="Wilkins M.J."/>
            <person name="Williams K.H."/>
            <person name="Banfield J.F."/>
        </authorList>
    </citation>
    <scope>NUCLEOTIDE SEQUENCE [LARGE SCALE GENOMIC DNA]</scope>
</reference>
<dbReference type="Proteomes" id="UP000034778">
    <property type="component" value="Unassembled WGS sequence"/>
</dbReference>
<comment type="caution">
    <text evidence="1">The sequence shown here is derived from an EMBL/GenBank/DDBJ whole genome shotgun (WGS) entry which is preliminary data.</text>
</comment>
<dbReference type="AlphaFoldDB" id="A0A0G0CMK2"/>
<dbReference type="InterPro" id="IPR014942">
    <property type="entry name" value="AbiEii"/>
</dbReference>
<gene>
    <name evidence="1" type="ORF">UR35_C0007G0008</name>
</gene>
<evidence type="ECO:0008006" key="3">
    <source>
        <dbReference type="Google" id="ProtNLM"/>
    </source>
</evidence>
<proteinExistence type="predicted"/>
<protein>
    <recommendedName>
        <fullName evidence="3">Nucleotidyl transferase AbiEii/AbiGii toxin family protein</fullName>
    </recommendedName>
</protein>
<evidence type="ECO:0000313" key="2">
    <source>
        <dbReference type="Proteomes" id="UP000034778"/>
    </source>
</evidence>
<dbReference type="STRING" id="1618566.UR35_C0007G0008"/>
<name>A0A0G0CMK2_9BACT</name>
<dbReference type="EMBL" id="LBOW01000007">
    <property type="protein sequence ID" value="KKP44592.1"/>
    <property type="molecule type" value="Genomic_DNA"/>
</dbReference>
<evidence type="ECO:0000313" key="1">
    <source>
        <dbReference type="EMBL" id="KKP44592.1"/>
    </source>
</evidence>
<accession>A0A0G0CMK2</accession>
<dbReference type="Pfam" id="PF08843">
    <property type="entry name" value="AbiEii"/>
    <property type="match status" value="1"/>
</dbReference>